<keyword evidence="2" id="KW-0378">Hydrolase</keyword>
<feature type="short sequence motif" description="Gly-cisPro motif, important for rejection of L-amino acids" evidence="2">
    <location>
        <begin position="138"/>
        <end position="139"/>
    </location>
</feature>
<comment type="subunit">
    <text evidence="2">Homodimer.</text>
</comment>
<evidence type="ECO:0000256" key="2">
    <source>
        <dbReference type="HAMAP-Rule" id="MF_00518"/>
    </source>
</evidence>
<dbReference type="RefSeq" id="WP_085517721.1">
    <property type="nucleotide sequence ID" value="NZ_FXAW01000005.1"/>
</dbReference>
<dbReference type="PANTHER" id="PTHR10472:SF5">
    <property type="entry name" value="D-AMINOACYL-TRNA DEACYLASE 1"/>
    <property type="match status" value="1"/>
</dbReference>
<sequence>MIAVIQRVSEASVKIENAVSGEIQNGLMILLGIEESDNEEDIDWLSRKIVNMRIFNDESGVMNNSLLDIEGEILLISQFTLHASTKKGNRPSYIKAAKPDIAIPLYEKMLNSLDILISTNIQSGEFGADMKISLVNDGPVTIILDSKDKK</sequence>
<dbReference type="GO" id="GO:0051500">
    <property type="term" value="F:D-tyrosyl-tRNA(Tyr) deacylase activity"/>
    <property type="evidence" value="ECO:0007669"/>
    <property type="project" value="TreeGrafter"/>
</dbReference>
<dbReference type="Proteomes" id="UP000193804">
    <property type="component" value="Unassembled WGS sequence"/>
</dbReference>
<protein>
    <recommendedName>
        <fullName evidence="2">D-aminoacyl-tRNA deacylase</fullName>
        <shortName evidence="2">DTD</shortName>
        <ecNumber evidence="2">3.1.1.96</ecNumber>
    </recommendedName>
    <alternativeName>
        <fullName evidence="2">Gly-tRNA(Ala) deacylase</fullName>
        <ecNumber evidence="2">3.1.1.-</ecNumber>
    </alternativeName>
</protein>
<gene>
    <name evidence="2" type="primary">dtd</name>
    <name evidence="3" type="ORF">SAMN05661096_02549</name>
</gene>
<dbReference type="CDD" id="cd00563">
    <property type="entry name" value="Dtyr_deacylase"/>
    <property type="match status" value="1"/>
</dbReference>
<dbReference type="GO" id="GO:0005737">
    <property type="term" value="C:cytoplasm"/>
    <property type="evidence" value="ECO:0007669"/>
    <property type="project" value="UniProtKB-SubCell"/>
</dbReference>
<comment type="subcellular location">
    <subcellularLocation>
        <location evidence="2">Cytoplasm</location>
    </subcellularLocation>
</comment>
<comment type="catalytic activity">
    <reaction evidence="2">
        <text>glycyl-tRNA(Ala) + H2O = tRNA(Ala) + glycine + H(+)</text>
        <dbReference type="Rhea" id="RHEA:53744"/>
        <dbReference type="Rhea" id="RHEA-COMP:9657"/>
        <dbReference type="Rhea" id="RHEA-COMP:13640"/>
        <dbReference type="ChEBI" id="CHEBI:15377"/>
        <dbReference type="ChEBI" id="CHEBI:15378"/>
        <dbReference type="ChEBI" id="CHEBI:57305"/>
        <dbReference type="ChEBI" id="CHEBI:78442"/>
        <dbReference type="ChEBI" id="CHEBI:78522"/>
    </reaction>
</comment>
<dbReference type="PANTHER" id="PTHR10472">
    <property type="entry name" value="D-TYROSYL-TRNA TYR DEACYLASE"/>
    <property type="match status" value="1"/>
</dbReference>
<dbReference type="InterPro" id="IPR003732">
    <property type="entry name" value="Daa-tRNA_deacyls_DTD"/>
</dbReference>
<evidence type="ECO:0000256" key="1">
    <source>
        <dbReference type="ARBA" id="ARBA00009673"/>
    </source>
</evidence>
<dbReference type="InterPro" id="IPR023509">
    <property type="entry name" value="DTD-like_sf"/>
</dbReference>
<proteinExistence type="inferred from homology"/>
<dbReference type="OrthoDB" id="9801395at2"/>
<dbReference type="STRING" id="1028.SAMN05661096_02549"/>
<dbReference type="EC" id="3.1.1.-" evidence="2"/>
<evidence type="ECO:0000313" key="3">
    <source>
        <dbReference type="EMBL" id="SMG38570.1"/>
    </source>
</evidence>
<keyword evidence="2" id="KW-0820">tRNA-binding</keyword>
<dbReference type="Pfam" id="PF02580">
    <property type="entry name" value="Tyr_Deacylase"/>
    <property type="match status" value="1"/>
</dbReference>
<accession>A0A1X7KBI5</accession>
<dbReference type="SUPFAM" id="SSF69500">
    <property type="entry name" value="DTD-like"/>
    <property type="match status" value="1"/>
</dbReference>
<dbReference type="GO" id="GO:0043908">
    <property type="term" value="F:Ser(Gly)-tRNA(Ala) hydrolase activity"/>
    <property type="evidence" value="ECO:0007669"/>
    <property type="project" value="UniProtKB-UniRule"/>
</dbReference>
<dbReference type="AlphaFoldDB" id="A0A1X7KBI5"/>
<dbReference type="EMBL" id="FXAW01000005">
    <property type="protein sequence ID" value="SMG38570.1"/>
    <property type="molecule type" value="Genomic_DNA"/>
</dbReference>
<dbReference type="Gene3D" id="3.50.80.10">
    <property type="entry name" value="D-tyrosyl-tRNA(Tyr) deacylase"/>
    <property type="match status" value="1"/>
</dbReference>
<evidence type="ECO:0000313" key="4">
    <source>
        <dbReference type="Proteomes" id="UP000193804"/>
    </source>
</evidence>
<comment type="catalytic activity">
    <reaction evidence="2">
        <text>a D-aminoacyl-tRNA + H2O = a tRNA + a D-alpha-amino acid + H(+)</text>
        <dbReference type="Rhea" id="RHEA:13953"/>
        <dbReference type="Rhea" id="RHEA-COMP:10123"/>
        <dbReference type="Rhea" id="RHEA-COMP:10124"/>
        <dbReference type="ChEBI" id="CHEBI:15377"/>
        <dbReference type="ChEBI" id="CHEBI:15378"/>
        <dbReference type="ChEBI" id="CHEBI:59871"/>
        <dbReference type="ChEBI" id="CHEBI:78442"/>
        <dbReference type="ChEBI" id="CHEBI:79333"/>
        <dbReference type="EC" id="3.1.1.96"/>
    </reaction>
</comment>
<keyword evidence="2" id="KW-0694">RNA-binding</keyword>
<comment type="domain">
    <text evidence="2">A Gly-cisPro motif from one monomer fits into the active site of the other monomer to allow specific chiral rejection of L-amino acids.</text>
</comment>
<dbReference type="GO" id="GO:0106026">
    <property type="term" value="F:Gly-tRNA(Ala) deacylase activity"/>
    <property type="evidence" value="ECO:0007669"/>
    <property type="project" value="UniProtKB-UniRule"/>
</dbReference>
<comment type="function">
    <text evidence="2">An aminoacyl-tRNA editing enzyme that deacylates mischarged D-aminoacyl-tRNAs. Also deacylates mischarged glycyl-tRNA(Ala), protecting cells against glycine mischarging by AlaRS. Acts via tRNA-based rather than protein-based catalysis; rejects L-amino acids rather than detecting D-amino acids in the active site. By recycling D-aminoacyl-tRNA to D-amino acids and free tRNA molecules, this enzyme counteracts the toxicity associated with the formation of D-aminoacyl-tRNA entities in vivo and helps enforce protein L-homochirality.</text>
</comment>
<name>A0A1X7KBI5_9BACT</name>
<dbReference type="GO" id="GO:0019478">
    <property type="term" value="P:D-amino acid catabolic process"/>
    <property type="evidence" value="ECO:0007669"/>
    <property type="project" value="UniProtKB-UniRule"/>
</dbReference>
<dbReference type="HAMAP" id="MF_00518">
    <property type="entry name" value="Deacylase_Dtd"/>
    <property type="match status" value="1"/>
</dbReference>
<keyword evidence="2" id="KW-0963">Cytoplasm</keyword>
<comment type="similarity">
    <text evidence="1 2">Belongs to the DTD family.</text>
</comment>
<reference evidence="4" key="1">
    <citation type="submission" date="2017-04" db="EMBL/GenBank/DDBJ databases">
        <authorList>
            <person name="Varghese N."/>
            <person name="Submissions S."/>
        </authorList>
    </citation>
    <scope>NUCLEOTIDE SEQUENCE [LARGE SCALE GENOMIC DNA]</scope>
    <source>
        <strain evidence="4">DSM 4125</strain>
    </source>
</reference>
<organism evidence="3 4">
    <name type="scientific">Marivirga sericea</name>
    <dbReference type="NCBI Taxonomy" id="1028"/>
    <lineage>
        <taxon>Bacteria</taxon>
        <taxon>Pseudomonadati</taxon>
        <taxon>Bacteroidota</taxon>
        <taxon>Cytophagia</taxon>
        <taxon>Cytophagales</taxon>
        <taxon>Marivirgaceae</taxon>
        <taxon>Marivirga</taxon>
    </lineage>
</organism>
<keyword evidence="4" id="KW-1185">Reference proteome</keyword>
<dbReference type="EC" id="3.1.1.96" evidence="2"/>
<dbReference type="GO" id="GO:0000049">
    <property type="term" value="F:tRNA binding"/>
    <property type="evidence" value="ECO:0007669"/>
    <property type="project" value="UniProtKB-UniRule"/>
</dbReference>
<dbReference type="FunFam" id="3.50.80.10:FF:000001">
    <property type="entry name" value="D-aminoacyl-tRNA deacylase"/>
    <property type="match status" value="1"/>
</dbReference>
<dbReference type="NCBIfam" id="TIGR00256">
    <property type="entry name" value="D-aminoacyl-tRNA deacylase"/>
    <property type="match status" value="1"/>
</dbReference>